<dbReference type="EnsemblMetazoa" id="AALB002596-RA">
    <property type="protein sequence ID" value="AALB002596-PA"/>
    <property type="gene ID" value="AALB002596"/>
</dbReference>
<evidence type="ECO:0000256" key="14">
    <source>
        <dbReference type="SAM" id="MobiDB-lite"/>
    </source>
</evidence>
<feature type="transmembrane region" description="Helical" evidence="15">
    <location>
        <begin position="566"/>
        <end position="585"/>
    </location>
</feature>
<comment type="similarity">
    <text evidence="12">Belongs to the protein kinase superfamily. STE Ser/Thr protein kinase family. MAP kinase kinase subfamily.</text>
</comment>
<feature type="region of interest" description="Disordered" evidence="14">
    <location>
        <begin position="812"/>
        <end position="845"/>
    </location>
</feature>
<dbReference type="FunFam" id="1.10.510.10:FF:000090">
    <property type="entry name" value="Dual specificity mitogen-activated protein kinase kinase 4"/>
    <property type="match status" value="1"/>
</dbReference>
<evidence type="ECO:0000256" key="12">
    <source>
        <dbReference type="ARBA" id="ARBA00038035"/>
    </source>
</evidence>
<keyword evidence="2" id="KW-0723">Serine/threonine-protein kinase</keyword>
<reference evidence="17" key="2">
    <citation type="submission" date="2022-08" db="UniProtKB">
        <authorList>
            <consortium name="EnsemblMetazoa"/>
        </authorList>
    </citation>
    <scope>IDENTIFICATION</scope>
    <source>
        <strain evidence="17">STECLA/ALBI9_A</strain>
    </source>
</reference>
<dbReference type="AlphaFoldDB" id="A0A182F7X5"/>
<dbReference type="VEuPathDB" id="VectorBase:AALB017337"/>
<dbReference type="CDD" id="cd06616">
    <property type="entry name" value="PKc_MKK4"/>
    <property type="match status" value="1"/>
</dbReference>
<keyword evidence="11" id="KW-0829">Tyrosine-protein kinase</keyword>
<evidence type="ECO:0000256" key="2">
    <source>
        <dbReference type="ARBA" id="ARBA00022527"/>
    </source>
</evidence>
<dbReference type="GO" id="GO:0004713">
    <property type="term" value="F:protein tyrosine kinase activity"/>
    <property type="evidence" value="ECO:0007669"/>
    <property type="project" value="UniProtKB-KW"/>
</dbReference>
<dbReference type="Gene3D" id="1.10.510.10">
    <property type="entry name" value="Transferase(Phosphotransferase) domain 1"/>
    <property type="match status" value="1"/>
</dbReference>
<dbReference type="SUPFAM" id="SSF56112">
    <property type="entry name" value="Protein kinase-like (PK-like)"/>
    <property type="match status" value="1"/>
</dbReference>
<dbReference type="GO" id="GO:0005829">
    <property type="term" value="C:cytosol"/>
    <property type="evidence" value="ECO:0007669"/>
    <property type="project" value="UniProtKB-ARBA"/>
</dbReference>
<sequence>MSDEGSTTASPATTPSSARPFMPLPLDLNAADRKKPSKKLSFLGCPTVPPPLNDRTRERIRMQAAAGKLQIAPNQTYDFTSDDLIDEGEIGRGAFGAVNRMNFTHTGTVMAVKRIRSTVDEKEQKQLLMDLEVVMKSNDCNTIVTFYGALFKEGDCWICMELMDTSLDKFYKFICECQHDSIPEPILAQITLATVRALNYLKEELKIIHRDVKPSNILLKRNGDIKLCDFGISGQLVDSIARTKDAGCRPYMAPERIDPQRAKGYDVRSDVWSLGITLMEVATGKFPFPKWGSVFEQLAQVVEGDPPRLSTSYNGLEFSIDFVNFVNTCLIKDERDRPKYGKLLQHAFIQRAEKSDTDVAAYVSEVLESMANNGITQFTTNLPAEGSYGRRNNYDENGIEVQLANGDLALIGSRLCRDGSTVSVSEVQHAGVGSSRFAMLKKMCSFGTLSSAVVGPQWLLTEEKIPYAPYHGNTSHSTILPTSTTSVSKNQHQLNIQHPHLIPTIKDDGGGGGSTGSGHQQQKPQPTESSEFQCSSIDYFPSEGYSPDPNDSTNAIPYTVTHSSPFFLASNGVLIVSYALFLVAICSTKHKICYFASGVLFIISGLLMLIGLIMYISILKAEIGSKLRPRSSLQAPQFTFRYGQSFLLYVFGFIITELSGILNVLIYSNVQQQHQQERRQQQLGHDDEYDEDGSLYPTYQNLSGGDLQYHNLHYGREWTAHSLDERQKANGGGDGVAQGPAVVDYRYPYDGVQSGPRYYFERRREDSIDGEIDCRVHQHRPPVPPLARTEPAVTKSLTDLLYTEPTSMTASVPIQHSGVSPRRNVSFRANGDGDGDGGQGRLNDTVVRSPLIDNDRWSVGGEKLTRSVSTYTDLTPVSAGEDSEFGNGRRRTRSTNTDDGDEGYDGGEKASKICGFSRHYLSRELSKEKLFNEFCKKVGPRPKPKNIYFIESDARNGEQSYRNVFVIEPSSPVGSSRPSKHRRRNSMAEMRRRSDQGAVSTGGCISSYRHRIRSDNSLDREMPDEQAYCRRREPVGRARSVDYRQTLPRNFGHNRHRMANETEPEDETGGFGERLAMQRKRVSASGLLLEPMRLNASHGDLTSDGTISSPNSVRWHKSVGKLRQPQSIGRSVTVTCPKYLDPPTYSATAAESDQNPSHMYRSYGDLAVPQPAYHRRPTILSSQVFSPISQPVTPLAIRSNVASLGTNQNDHQYRHGQHYRYQEQSGAAQPRQHSLPSPVFDLDRIEQERRKSHSQLFLSSPASSSIMAEQYDYAHGTAV</sequence>
<dbReference type="PROSITE" id="PS50011">
    <property type="entry name" value="PROTEIN_KINASE_DOM"/>
    <property type="match status" value="1"/>
</dbReference>
<dbReference type="Pfam" id="PF13903">
    <property type="entry name" value="Claudin_2"/>
    <property type="match status" value="1"/>
</dbReference>
<evidence type="ECO:0000256" key="4">
    <source>
        <dbReference type="ARBA" id="ARBA00022679"/>
    </source>
</evidence>
<dbReference type="GO" id="GO:0033554">
    <property type="term" value="P:cellular response to stress"/>
    <property type="evidence" value="ECO:0007669"/>
    <property type="project" value="UniProtKB-ARBA"/>
</dbReference>
<dbReference type="EC" id="2.7.12.2" evidence="13"/>
<organism evidence="17 18">
    <name type="scientific">Anopheles albimanus</name>
    <name type="common">New world malaria mosquito</name>
    <dbReference type="NCBI Taxonomy" id="7167"/>
    <lineage>
        <taxon>Eukaryota</taxon>
        <taxon>Metazoa</taxon>
        <taxon>Ecdysozoa</taxon>
        <taxon>Arthropoda</taxon>
        <taxon>Hexapoda</taxon>
        <taxon>Insecta</taxon>
        <taxon>Pterygota</taxon>
        <taxon>Neoptera</taxon>
        <taxon>Endopterygota</taxon>
        <taxon>Diptera</taxon>
        <taxon>Nematocera</taxon>
        <taxon>Culicoidea</taxon>
        <taxon>Culicidae</taxon>
        <taxon>Anophelinae</taxon>
        <taxon>Anopheles</taxon>
    </lineage>
</organism>
<dbReference type="PROSITE" id="PS00108">
    <property type="entry name" value="PROTEIN_KINASE_ST"/>
    <property type="match status" value="1"/>
</dbReference>
<evidence type="ECO:0000256" key="3">
    <source>
        <dbReference type="ARBA" id="ARBA00022553"/>
    </source>
</evidence>
<evidence type="ECO:0000256" key="9">
    <source>
        <dbReference type="ARBA" id="ARBA00022989"/>
    </source>
</evidence>
<dbReference type="InterPro" id="IPR017441">
    <property type="entry name" value="Protein_kinase_ATP_BS"/>
</dbReference>
<protein>
    <recommendedName>
        <fullName evidence="13">mitogen-activated protein kinase kinase</fullName>
        <ecNumber evidence="13">2.7.12.2</ecNumber>
    </recommendedName>
</protein>
<evidence type="ECO:0000256" key="10">
    <source>
        <dbReference type="ARBA" id="ARBA00023136"/>
    </source>
</evidence>
<evidence type="ECO:0000256" key="8">
    <source>
        <dbReference type="ARBA" id="ARBA00022840"/>
    </source>
</evidence>
<keyword evidence="18" id="KW-1185">Reference proteome</keyword>
<dbReference type="InterPro" id="IPR004031">
    <property type="entry name" value="PMP22/EMP/MP20/Claudin"/>
</dbReference>
<feature type="region of interest" description="Disordered" evidence="14">
    <location>
        <begin position="501"/>
        <end position="529"/>
    </location>
</feature>
<dbReference type="Gene3D" id="1.20.140.150">
    <property type="match status" value="1"/>
</dbReference>
<evidence type="ECO:0000313" key="18">
    <source>
        <dbReference type="Proteomes" id="UP000069272"/>
    </source>
</evidence>
<dbReference type="FunFam" id="3.30.200.20:FF:000126">
    <property type="entry name" value="Dual specificity mitogen-activated protein kinase kinase 4"/>
    <property type="match status" value="1"/>
</dbReference>
<evidence type="ECO:0000313" key="17">
    <source>
        <dbReference type="EnsemblMetazoa" id="AALB002596-PA"/>
    </source>
</evidence>
<keyword evidence="8" id="KW-0067">ATP-binding</keyword>
<dbReference type="InterPro" id="IPR000719">
    <property type="entry name" value="Prot_kinase_dom"/>
</dbReference>
<feature type="transmembrane region" description="Helical" evidence="15">
    <location>
        <begin position="592"/>
        <end position="618"/>
    </location>
</feature>
<keyword evidence="9 15" id="KW-1133">Transmembrane helix</keyword>
<dbReference type="GO" id="GO:0016020">
    <property type="term" value="C:membrane"/>
    <property type="evidence" value="ECO:0007669"/>
    <property type="project" value="UniProtKB-SubCell"/>
</dbReference>
<feature type="region of interest" description="Disordered" evidence="14">
    <location>
        <begin position="969"/>
        <end position="1003"/>
    </location>
</feature>
<keyword evidence="6" id="KW-0547">Nucleotide-binding</keyword>
<keyword evidence="7" id="KW-0418">Kinase</keyword>
<dbReference type="InterPro" id="IPR008271">
    <property type="entry name" value="Ser/Thr_kinase_AS"/>
</dbReference>
<dbReference type="InterPro" id="IPR011009">
    <property type="entry name" value="Kinase-like_dom_sf"/>
</dbReference>
<dbReference type="Gene3D" id="3.30.200.20">
    <property type="entry name" value="Phosphorylase Kinase, domain 1"/>
    <property type="match status" value="1"/>
</dbReference>
<evidence type="ECO:0000256" key="7">
    <source>
        <dbReference type="ARBA" id="ARBA00022777"/>
    </source>
</evidence>
<keyword evidence="10 15" id="KW-0472">Membrane</keyword>
<feature type="compositionally biased region" description="Low complexity" evidence="14">
    <location>
        <begin position="1"/>
        <end position="18"/>
    </location>
</feature>
<dbReference type="VEuPathDB" id="VectorBase:AALB20_037743"/>
<evidence type="ECO:0000256" key="1">
    <source>
        <dbReference type="ARBA" id="ARBA00004141"/>
    </source>
</evidence>
<dbReference type="VEuPathDB" id="VectorBase:AALB017336"/>
<dbReference type="VEuPathDB" id="VectorBase:AALB20_029528"/>
<dbReference type="STRING" id="7167.A0A182F7X5"/>
<comment type="subcellular location">
    <subcellularLocation>
        <location evidence="1">Membrane</location>
        <topology evidence="1">Multi-pass membrane protein</topology>
    </subcellularLocation>
</comment>
<dbReference type="GO" id="GO:0005524">
    <property type="term" value="F:ATP binding"/>
    <property type="evidence" value="ECO:0007669"/>
    <property type="project" value="UniProtKB-UniRule"/>
</dbReference>
<keyword evidence="5 15" id="KW-0812">Transmembrane</keyword>
<keyword evidence="4" id="KW-0808">Transferase</keyword>
<evidence type="ECO:0000256" key="13">
    <source>
        <dbReference type="ARBA" id="ARBA00038999"/>
    </source>
</evidence>
<accession>A0A182F7X5</accession>
<dbReference type="PANTHER" id="PTHR48013">
    <property type="entry name" value="DUAL SPECIFICITY MITOGEN-ACTIVATED PROTEIN KINASE KINASE 5-RELATED"/>
    <property type="match status" value="1"/>
</dbReference>
<dbReference type="GO" id="GO:0008545">
    <property type="term" value="F:JUN kinase kinase activity"/>
    <property type="evidence" value="ECO:0007669"/>
    <property type="project" value="TreeGrafter"/>
</dbReference>
<dbReference type="PROSITE" id="PS00107">
    <property type="entry name" value="PROTEIN_KINASE_ATP"/>
    <property type="match status" value="1"/>
</dbReference>
<dbReference type="SMART" id="SM00220">
    <property type="entry name" value="S_TKc"/>
    <property type="match status" value="1"/>
</dbReference>
<dbReference type="PANTHER" id="PTHR48013:SF15">
    <property type="entry name" value="DUAL SPECIFICITY MITOGEN-ACTIVATED PROTEIN KINASE KINASE 4"/>
    <property type="match status" value="1"/>
</dbReference>
<evidence type="ECO:0000259" key="16">
    <source>
        <dbReference type="PROSITE" id="PS50011"/>
    </source>
</evidence>
<dbReference type="Proteomes" id="UP000069272">
    <property type="component" value="Chromosome 2R"/>
</dbReference>
<proteinExistence type="inferred from homology"/>
<keyword evidence="3" id="KW-0597">Phosphoprotein</keyword>
<feature type="compositionally biased region" description="Polar residues" evidence="14">
    <location>
        <begin position="519"/>
        <end position="529"/>
    </location>
</feature>
<evidence type="ECO:0000256" key="15">
    <source>
        <dbReference type="SAM" id="Phobius"/>
    </source>
</evidence>
<name>A0A182F7X5_ANOAL</name>
<feature type="region of interest" description="Disordered" evidence="14">
    <location>
        <begin position="1"/>
        <end position="29"/>
    </location>
</feature>
<feature type="region of interest" description="Disordered" evidence="14">
    <location>
        <begin position="870"/>
        <end position="907"/>
    </location>
</feature>
<dbReference type="GO" id="GO:0004674">
    <property type="term" value="F:protein serine/threonine kinase activity"/>
    <property type="evidence" value="ECO:0007669"/>
    <property type="project" value="UniProtKB-KW"/>
</dbReference>
<dbReference type="Pfam" id="PF00069">
    <property type="entry name" value="Pkinase"/>
    <property type="match status" value="1"/>
</dbReference>
<evidence type="ECO:0000256" key="11">
    <source>
        <dbReference type="ARBA" id="ARBA00023137"/>
    </source>
</evidence>
<evidence type="ECO:0000256" key="6">
    <source>
        <dbReference type="ARBA" id="ARBA00022741"/>
    </source>
</evidence>
<evidence type="ECO:0000256" key="5">
    <source>
        <dbReference type="ARBA" id="ARBA00022692"/>
    </source>
</evidence>
<feature type="domain" description="Protein kinase" evidence="16">
    <location>
        <begin position="84"/>
        <end position="349"/>
    </location>
</feature>
<reference evidence="17 18" key="1">
    <citation type="journal article" date="2017" name="G3 (Bethesda)">
        <title>The Physical Genome Mapping of Anopheles albimanus Corrected Scaffold Misassemblies and Identified Interarm Rearrangements in Genus Anopheles.</title>
        <authorList>
            <person name="Artemov G.N."/>
            <person name="Peery A.N."/>
            <person name="Jiang X."/>
            <person name="Tu Z."/>
            <person name="Stegniy V.N."/>
            <person name="Sharakhova M.V."/>
            <person name="Sharakhov I.V."/>
        </authorList>
    </citation>
    <scope>NUCLEOTIDE SEQUENCE [LARGE SCALE GENOMIC DNA]</scope>
    <source>
        <strain evidence="17 18">ALBI9_A</strain>
    </source>
</reference>